<organism evidence="2 3">
    <name type="scientific">Trifolium medium</name>
    <dbReference type="NCBI Taxonomy" id="97028"/>
    <lineage>
        <taxon>Eukaryota</taxon>
        <taxon>Viridiplantae</taxon>
        <taxon>Streptophyta</taxon>
        <taxon>Embryophyta</taxon>
        <taxon>Tracheophyta</taxon>
        <taxon>Spermatophyta</taxon>
        <taxon>Magnoliopsida</taxon>
        <taxon>eudicotyledons</taxon>
        <taxon>Gunneridae</taxon>
        <taxon>Pentapetalae</taxon>
        <taxon>rosids</taxon>
        <taxon>fabids</taxon>
        <taxon>Fabales</taxon>
        <taxon>Fabaceae</taxon>
        <taxon>Papilionoideae</taxon>
        <taxon>50 kb inversion clade</taxon>
        <taxon>NPAAA clade</taxon>
        <taxon>Hologalegina</taxon>
        <taxon>IRL clade</taxon>
        <taxon>Trifolieae</taxon>
        <taxon>Trifolium</taxon>
    </lineage>
</organism>
<keyword evidence="3" id="KW-1185">Reference proteome</keyword>
<dbReference type="AlphaFoldDB" id="A0A392SX44"/>
<feature type="non-terminal residue" evidence="2">
    <location>
        <position position="1"/>
    </location>
</feature>
<proteinExistence type="predicted"/>
<evidence type="ECO:0000313" key="2">
    <source>
        <dbReference type="EMBL" id="MCI52625.1"/>
    </source>
</evidence>
<name>A0A392SX44_9FABA</name>
<reference evidence="2 3" key="1">
    <citation type="journal article" date="2018" name="Front. Plant Sci.">
        <title>Red Clover (Trifolium pratense) and Zigzag Clover (T. medium) - A Picture of Genomic Similarities and Differences.</title>
        <authorList>
            <person name="Dluhosova J."/>
            <person name="Istvanek J."/>
            <person name="Nedelnik J."/>
            <person name="Repkova J."/>
        </authorList>
    </citation>
    <scope>NUCLEOTIDE SEQUENCE [LARGE SCALE GENOMIC DNA]</scope>
    <source>
        <strain evidence="3">cv. 10/8</strain>
        <tissue evidence="2">Leaf</tissue>
    </source>
</reference>
<comment type="caution">
    <text evidence="2">The sequence shown here is derived from an EMBL/GenBank/DDBJ whole genome shotgun (WGS) entry which is preliminary data.</text>
</comment>
<sequence>TRLYSNRVSELLLWRKAYARRKADHALLDKLDRGRKPLLDDLTLTTGVLLWSGFNSQARNVTALLPARIGSPRQKEGKLPNDQSSVVGLHKD</sequence>
<dbReference type="EMBL" id="LXQA010450168">
    <property type="protein sequence ID" value="MCI52625.1"/>
    <property type="molecule type" value="Genomic_DNA"/>
</dbReference>
<evidence type="ECO:0000256" key="1">
    <source>
        <dbReference type="SAM" id="MobiDB-lite"/>
    </source>
</evidence>
<protein>
    <submittedName>
        <fullName evidence="2">Uncharacterized protein</fullName>
    </submittedName>
</protein>
<evidence type="ECO:0000313" key="3">
    <source>
        <dbReference type="Proteomes" id="UP000265520"/>
    </source>
</evidence>
<dbReference type="Proteomes" id="UP000265520">
    <property type="component" value="Unassembled WGS sequence"/>
</dbReference>
<accession>A0A392SX44</accession>
<feature type="region of interest" description="Disordered" evidence="1">
    <location>
        <begin position="69"/>
        <end position="92"/>
    </location>
</feature>